<dbReference type="EMBL" id="JBBNAG010000007">
    <property type="protein sequence ID" value="KAK9118520.1"/>
    <property type="molecule type" value="Genomic_DNA"/>
</dbReference>
<keyword evidence="4" id="KW-1185">Reference proteome</keyword>
<feature type="repeat" description="PPR" evidence="2">
    <location>
        <begin position="38"/>
        <end position="74"/>
    </location>
</feature>
<evidence type="ECO:0008006" key="5">
    <source>
        <dbReference type="Google" id="ProtNLM"/>
    </source>
</evidence>
<comment type="caution">
    <text evidence="3">The sequence shown here is derived from an EMBL/GenBank/DDBJ whole genome shotgun (WGS) entry which is preliminary data.</text>
</comment>
<protein>
    <recommendedName>
        <fullName evidence="5">Pentatricopeptide repeat-containing protein</fullName>
    </recommendedName>
</protein>
<dbReference type="AlphaFoldDB" id="A0AAP0INI0"/>
<dbReference type="Proteomes" id="UP001419268">
    <property type="component" value="Unassembled WGS sequence"/>
</dbReference>
<keyword evidence="1" id="KW-0677">Repeat</keyword>
<dbReference type="Pfam" id="PF12854">
    <property type="entry name" value="PPR_1"/>
    <property type="match status" value="1"/>
</dbReference>
<evidence type="ECO:0000313" key="3">
    <source>
        <dbReference type="EMBL" id="KAK9118520.1"/>
    </source>
</evidence>
<accession>A0AAP0INI0</accession>
<evidence type="ECO:0000313" key="4">
    <source>
        <dbReference type="Proteomes" id="UP001419268"/>
    </source>
</evidence>
<evidence type="ECO:0000256" key="1">
    <source>
        <dbReference type="ARBA" id="ARBA00022737"/>
    </source>
</evidence>
<organism evidence="3 4">
    <name type="scientific">Stephania cephalantha</name>
    <dbReference type="NCBI Taxonomy" id="152367"/>
    <lineage>
        <taxon>Eukaryota</taxon>
        <taxon>Viridiplantae</taxon>
        <taxon>Streptophyta</taxon>
        <taxon>Embryophyta</taxon>
        <taxon>Tracheophyta</taxon>
        <taxon>Spermatophyta</taxon>
        <taxon>Magnoliopsida</taxon>
        <taxon>Ranunculales</taxon>
        <taxon>Menispermaceae</taxon>
        <taxon>Menispermoideae</taxon>
        <taxon>Cissampelideae</taxon>
        <taxon>Stephania</taxon>
    </lineage>
</organism>
<dbReference type="PROSITE" id="PS51375">
    <property type="entry name" value="PPR"/>
    <property type="match status" value="1"/>
</dbReference>
<sequence length="76" mass="8532">MSMRSAFDFSEEIFDDFVKLGDALQFLGRMGKFDCVPDNVTYNTILDAFCKKGMLPDEARDLLANIRRSKGCCVPG</sequence>
<gene>
    <name evidence="3" type="ORF">Scep_016613</name>
</gene>
<dbReference type="NCBIfam" id="TIGR00756">
    <property type="entry name" value="PPR"/>
    <property type="match status" value="1"/>
</dbReference>
<evidence type="ECO:0000256" key="2">
    <source>
        <dbReference type="PROSITE-ProRule" id="PRU00708"/>
    </source>
</evidence>
<name>A0AAP0INI0_9MAGN</name>
<reference evidence="3 4" key="1">
    <citation type="submission" date="2024-01" db="EMBL/GenBank/DDBJ databases">
        <title>Genome assemblies of Stephania.</title>
        <authorList>
            <person name="Yang L."/>
        </authorList>
    </citation>
    <scope>NUCLEOTIDE SEQUENCE [LARGE SCALE GENOMIC DNA]</scope>
    <source>
        <strain evidence="3">JXDWG</strain>
        <tissue evidence="3">Leaf</tissue>
    </source>
</reference>
<dbReference type="InterPro" id="IPR011990">
    <property type="entry name" value="TPR-like_helical_dom_sf"/>
</dbReference>
<dbReference type="Gene3D" id="1.25.40.10">
    <property type="entry name" value="Tetratricopeptide repeat domain"/>
    <property type="match status" value="1"/>
</dbReference>
<proteinExistence type="predicted"/>
<dbReference type="InterPro" id="IPR002885">
    <property type="entry name" value="PPR_rpt"/>
</dbReference>